<name>A0A6G1Q7Z7_CHAAH</name>
<reference evidence="4" key="2">
    <citation type="submission" date="2019-02" db="EMBL/GenBank/DDBJ databases">
        <title>Opniocepnalus argus Var Kimnra genome.</title>
        <authorList>
            <person name="Zhou C."/>
            <person name="Xiao S."/>
        </authorList>
    </citation>
    <scope>NUCLEOTIDE SEQUENCE [LARGE SCALE GENOMIC DNA]</scope>
</reference>
<evidence type="ECO:0000259" key="2">
    <source>
        <dbReference type="PROSITE" id="PS50853"/>
    </source>
</evidence>
<dbReference type="PROSITE" id="PS50853">
    <property type="entry name" value="FN3"/>
    <property type="match status" value="2"/>
</dbReference>
<dbReference type="Pfam" id="PF00041">
    <property type="entry name" value="fn3"/>
    <property type="match status" value="2"/>
</dbReference>
<dbReference type="InterPro" id="IPR013783">
    <property type="entry name" value="Ig-like_fold"/>
</dbReference>
<feature type="coiled-coil region" evidence="1">
    <location>
        <begin position="873"/>
        <end position="900"/>
    </location>
</feature>
<feature type="coiled-coil region" evidence="1">
    <location>
        <begin position="1003"/>
        <end position="1052"/>
    </location>
</feature>
<feature type="domain" description="Fibronectin type-III" evidence="2">
    <location>
        <begin position="388"/>
        <end position="483"/>
    </location>
</feature>
<dbReference type="InterPro" id="IPR048997">
    <property type="entry name" value="Stonustoxin-like_helical"/>
</dbReference>
<dbReference type="InterPro" id="IPR003961">
    <property type="entry name" value="FN3_dom"/>
</dbReference>
<dbReference type="Proteomes" id="UP000503349">
    <property type="component" value="Chromosome 14"/>
</dbReference>
<feature type="domain" description="Fibronectin type-III" evidence="2">
    <location>
        <begin position="485"/>
        <end position="583"/>
    </location>
</feature>
<dbReference type="Gene3D" id="2.60.40.10">
    <property type="entry name" value="Immunoglobulins"/>
    <property type="match status" value="2"/>
</dbReference>
<dbReference type="SUPFAM" id="SSF52540">
    <property type="entry name" value="P-loop containing nucleoside triphosphate hydrolases"/>
    <property type="match status" value="1"/>
</dbReference>
<dbReference type="PANTHER" id="PTHR31594:SF16">
    <property type="entry name" value="SI:CH211-281L24.3"/>
    <property type="match status" value="1"/>
</dbReference>
<dbReference type="EMBL" id="CM015725">
    <property type="protein sequence ID" value="KAF3698534.1"/>
    <property type="molecule type" value="Genomic_DNA"/>
</dbReference>
<dbReference type="Pfam" id="PF21109">
    <property type="entry name" value="Stonustoxin_helical"/>
    <property type="match status" value="1"/>
</dbReference>
<dbReference type="PANTHER" id="PTHR31594">
    <property type="entry name" value="AIG1-TYPE G DOMAIN-CONTAINING PROTEIN"/>
    <property type="match status" value="1"/>
</dbReference>
<evidence type="ECO:0000256" key="1">
    <source>
        <dbReference type="SAM" id="Coils"/>
    </source>
</evidence>
<dbReference type="CDD" id="cd00882">
    <property type="entry name" value="Ras_like_GTPase"/>
    <property type="match status" value="1"/>
</dbReference>
<dbReference type="SUPFAM" id="SSF49265">
    <property type="entry name" value="Fibronectin type III"/>
    <property type="match status" value="1"/>
</dbReference>
<dbReference type="InterPro" id="IPR040581">
    <property type="entry name" value="Thioredoxin_11"/>
</dbReference>
<dbReference type="CDD" id="cd00063">
    <property type="entry name" value="FN3"/>
    <property type="match status" value="2"/>
</dbReference>
<keyword evidence="1" id="KW-0175">Coiled coil</keyword>
<accession>A0A6G1Q7Z7</accession>
<sequence>MNHLGKDKVKHPYVFDKGLATHLVTAVLYGAQAFFVFDRDVSEKENCQDIQGKFKMMIDKIPSIAVGGKGSLKLEDKDRANVENFSCRFYGDFSLQKTPLSFQDAVEVYQSLPKLLGANGENAVPMKVWLLPLTILDYSAAKLVHQINLRFVQDAQRVLEELGELEIRCNDALRTITVQQFPQIGEKLRGFKESCCGFKLQFQKDLAKKLPSIRGGGEEETVLAEIVNRRHFSPFNNRNLSEWMNCKEREIYTLTSFTNTMKNTMIVPSQNHLYKESFRVELVCFVFTSLGSPDLYLSALSEYLKGRTKPDDPQHPHTHDVEEGQWYSSKEALDEVRSKAKLFSDFAEANKENQNIKFLTVGLKDEKQKGSSIYLYKDGFSVSENFEPPSKPETVTVSDINHNCVTLKVSPPRFGAENISSYSVEYCVSGEDGWQRKTASTPGEVTVSDLRLNTEYMFRSRAVTSVGVGPANEVSGSIKTLPCSPPGKPKVEADSTEISVSWEKPAELGQDVHILSYMVEYATTDNRVKEEDLEWKQMVSTVEHVIISGLQPKTEYVVRVRCDCGEVGRSKEHVSVNVCTKKCSHLAEVLRCTSNRIHSEFPSVYKLPLNKEMYNEGYQRYTFGKESLRQNRSIVLSGSTRSGKSTLINGMINYIVGVEWKDNFRFRIVDENQSRSPAESVTSDVAVYKINHQDGFKVPFSLTVVDIPDVGETRCIERHKKILEQLCRLFSVEHSISEIDAVCFVVQTALAELTPTQKDLFDAVRSIFDRDVTQNVRVLVTFTDGQLLPVLEAINASGVPCPKRDDGLPVHFKFNNSALFARNKSSGANNTASDDDTDEDVSFEEMLWERGTKRMKRFFGALNVMDTKSLTLTKEVLRERQQLENSVEQLQEQVKVGFAKLQEINETIQKLNKHEAEICRNKIFEFEVTVTKPVQVDVSSTEDFFTNCQQCHMTCHYPHGDDGKTGCATLGSDGRCTVCPGKCYWNVHFIQKFRWDHKNVTDKQKVKELKEKYLKAAEALTEKLRAEHDLVHIELKNQLENSADVLNRLKEEAQKPDPLTTSEYVDLLIEGEKSEGKPGWKQRVRYLKEILPLRKLFKRFFQIPQSKGRDLSE</sequence>
<evidence type="ECO:0000313" key="4">
    <source>
        <dbReference type="Proteomes" id="UP000503349"/>
    </source>
</evidence>
<dbReference type="InterPro" id="IPR027417">
    <property type="entry name" value="P-loop_NTPase"/>
</dbReference>
<keyword evidence="4" id="KW-1185">Reference proteome</keyword>
<dbReference type="AlphaFoldDB" id="A0A6G1Q7Z7"/>
<reference evidence="3 4" key="1">
    <citation type="submission" date="2019-02" db="EMBL/GenBank/DDBJ databases">
        <title>Opniocepnalus argus genome.</title>
        <authorList>
            <person name="Zhou C."/>
            <person name="Xiao S."/>
        </authorList>
    </citation>
    <scope>NUCLEOTIDE SEQUENCE [LARGE SCALE GENOMIC DNA]</scope>
    <source>
        <strain evidence="3">OARG1902GOOAL</strain>
        <tissue evidence="3">Muscle</tissue>
    </source>
</reference>
<dbReference type="InterPro" id="IPR036116">
    <property type="entry name" value="FN3_sf"/>
</dbReference>
<gene>
    <name evidence="3" type="ORF">EXN66_Car014220</name>
</gene>
<dbReference type="Gene3D" id="3.40.50.300">
    <property type="entry name" value="P-loop containing nucleotide triphosphate hydrolases"/>
    <property type="match status" value="1"/>
</dbReference>
<organism evidence="3 4">
    <name type="scientific">Channa argus</name>
    <name type="common">Northern snakehead</name>
    <name type="synonym">Ophicephalus argus</name>
    <dbReference type="NCBI Taxonomy" id="215402"/>
    <lineage>
        <taxon>Eukaryota</taxon>
        <taxon>Metazoa</taxon>
        <taxon>Chordata</taxon>
        <taxon>Craniata</taxon>
        <taxon>Vertebrata</taxon>
        <taxon>Euteleostomi</taxon>
        <taxon>Actinopterygii</taxon>
        <taxon>Neopterygii</taxon>
        <taxon>Teleostei</taxon>
        <taxon>Neoteleostei</taxon>
        <taxon>Acanthomorphata</taxon>
        <taxon>Anabantaria</taxon>
        <taxon>Anabantiformes</taxon>
        <taxon>Channoidei</taxon>
        <taxon>Channidae</taxon>
        <taxon>Channa</taxon>
    </lineage>
</organism>
<evidence type="ECO:0000313" key="3">
    <source>
        <dbReference type="EMBL" id="KAF3698534.1"/>
    </source>
</evidence>
<proteinExistence type="predicted"/>
<dbReference type="Pfam" id="PF18078">
    <property type="entry name" value="Thioredoxin_11"/>
    <property type="match status" value="1"/>
</dbReference>
<protein>
    <submittedName>
        <fullName evidence="3">Neoverrucotoxin subunit alpha</fullName>
    </submittedName>
</protein>
<dbReference type="SMART" id="SM00060">
    <property type="entry name" value="FN3"/>
    <property type="match status" value="2"/>
</dbReference>
<dbReference type="InterPro" id="IPR052090">
    <property type="entry name" value="Cytolytic_pore-forming_toxin"/>
</dbReference>